<dbReference type="PROSITE" id="PS50112">
    <property type="entry name" value="PAS"/>
    <property type="match status" value="6"/>
</dbReference>
<dbReference type="InterPro" id="IPR035965">
    <property type="entry name" value="PAS-like_dom_sf"/>
</dbReference>
<dbReference type="SMART" id="SM00091">
    <property type="entry name" value="PAS"/>
    <property type="match status" value="8"/>
</dbReference>
<dbReference type="Pfam" id="PF01590">
    <property type="entry name" value="GAF"/>
    <property type="match status" value="1"/>
</dbReference>
<dbReference type="PANTHER" id="PTHR43304">
    <property type="entry name" value="PHYTOCHROME-LIKE PROTEIN CPH1"/>
    <property type="match status" value="1"/>
</dbReference>
<dbReference type="Pfam" id="PF13426">
    <property type="entry name" value="PAS_9"/>
    <property type="match status" value="2"/>
</dbReference>
<keyword evidence="3" id="KW-0597">Phosphoprotein</keyword>
<sequence length="1267" mass="145176">MISDQQYLSIFRALPSPSLIIRPETSGFTIVAANAAYLGLSQLEEGTLLGQPVLATHGPAWGHDGGTSDLTLLASLRQVLLTGRSHTYFLRGTLESPEQQVVHSPVLGDNGEVLWIIHTLDGCPAQATRSYPSLSAKKSQKELMDYKYALDQANMVSVSDPAGTIIFANDLFCRFSGYTQEELIGKSHNIMNSGYHPPSFFAQIWTTISAGQVWKGEIQNKTKRGSHYWAQMTIVPFLDEAGTPYQFMAFRTDITEKKESELKLEESEKKYRDLFQLSPQPMWVYEVENLRFMDVNEAAVRHYGYTRDEFLAMTIRDIRPSEEVPQLEDAVARVRQHTTLFTSGTYRHQKKNGDVIHVEILSNIIYSFGTKCELILAHDITGRLQATQQLEEAYARLETAQELARLGYWEYELKTGAIYWSEEMYAIWELPPQGGPLSPEAFLETIHPEDRPFIRVNNLHELSRFPSQSMVFRIVTPNQTLKYIHQRVNLINEGTGTPAKLNGTIQDITQQKIDETTLRNKTRLLEAISRFNSVLLQSEDWECVLVEAFEIVGQAVESDRVYYFEYRADASSGPEFPEKRIDWTQPDIKTNLRDSDLQKNPVQLFKLYLEPLWEQRNEPFWALVDDLPQNQLKDLLTEQGILSFLIVPLYIRGTFHGFIGFDDFRSQRQWSDDEQSFIQTIASNLAMTVEEQKTKESLKESEQRLASLISNLPGITYRCLPDETWTMQFISDEVERMTGYPASDFINNQRRSFSSIIHPDDLALTYDLYVPLKARQVFQLNYRLQAADGSIIWAEEKGMGIYDEQGELLWIDGVIMDVTEKKKTDQTFKAVFEHTQDAILLANDQAQLLDFNRVATTLLGYTPDELRQLRVDQLFKIADPTAPFLEVWQAFLKEGIQQGVTQLFRKDGSVITGAFNAQPHILPGLHLTVVTDITEKVKQEQALLASEKRFKALVQEGSDLISILDTSGNYLFVSETTIPYLGMRPEDLVGKNAFEFIHPDDQEQVLRQFQALEHVRQTQISPFRFRDAANQWHWITTLATNLLDEPAVGGIVANSRDITEAVQQAQQLQLSNERYKLVLKASNEAISDWDIEANHVEWGPGFHDLFGYDLAIHNNRLWSDNIHPEDKDRVLQELRQALQDPAQELFHSEYRFMKANRESAIIQHRAIFLRNEQGKAIRSLASFRDITKVQESAYKIQLQNDKLREIAWIQSHVIRAPVARIMALVEVLKDKDSNPWSQQEVLDHLCNSIHELDEIIHDIVEKSAQLK</sequence>
<organism evidence="8 9">
    <name type="scientific">Rhabdobacter roseus</name>
    <dbReference type="NCBI Taxonomy" id="1655419"/>
    <lineage>
        <taxon>Bacteria</taxon>
        <taxon>Pseudomonadati</taxon>
        <taxon>Bacteroidota</taxon>
        <taxon>Cytophagia</taxon>
        <taxon>Cytophagales</taxon>
        <taxon>Cytophagaceae</taxon>
        <taxon>Rhabdobacter</taxon>
    </lineage>
</organism>
<gene>
    <name evidence="8" type="ORF">HNQ92_001159</name>
</gene>
<evidence type="ECO:0000313" key="8">
    <source>
        <dbReference type="EMBL" id="MBB5283033.1"/>
    </source>
</evidence>
<dbReference type="RefSeq" id="WP_184172084.1">
    <property type="nucleotide sequence ID" value="NZ_JACHGF010000002.1"/>
</dbReference>
<dbReference type="InterPro" id="IPR036097">
    <property type="entry name" value="HisK_dim/P_sf"/>
</dbReference>
<feature type="domain" description="PAC" evidence="7">
    <location>
        <begin position="214"/>
        <end position="266"/>
    </location>
</feature>
<name>A0A840TP84_9BACT</name>
<feature type="domain" description="PAS" evidence="6">
    <location>
        <begin position="701"/>
        <end position="761"/>
    </location>
</feature>
<evidence type="ECO:0000313" key="9">
    <source>
        <dbReference type="Proteomes" id="UP000557307"/>
    </source>
</evidence>
<dbReference type="InterPro" id="IPR001610">
    <property type="entry name" value="PAC"/>
</dbReference>
<dbReference type="GO" id="GO:0000155">
    <property type="term" value="F:phosphorelay sensor kinase activity"/>
    <property type="evidence" value="ECO:0007669"/>
    <property type="project" value="InterPro"/>
</dbReference>
<dbReference type="InterPro" id="IPR052162">
    <property type="entry name" value="Sensor_kinase/Photoreceptor"/>
</dbReference>
<evidence type="ECO:0000259" key="7">
    <source>
        <dbReference type="PROSITE" id="PS50113"/>
    </source>
</evidence>
<comment type="caution">
    <text evidence="8">The sequence shown here is derived from an EMBL/GenBank/DDBJ whole genome shotgun (WGS) entry which is preliminary data.</text>
</comment>
<keyword evidence="4" id="KW-0808">Transferase</keyword>
<dbReference type="Pfam" id="PF08447">
    <property type="entry name" value="PAS_3"/>
    <property type="match status" value="5"/>
</dbReference>
<dbReference type="Gene3D" id="3.30.450.40">
    <property type="match status" value="1"/>
</dbReference>
<dbReference type="SUPFAM" id="SSF55785">
    <property type="entry name" value="PYP-like sensor domain (PAS domain)"/>
    <property type="match status" value="7"/>
</dbReference>
<keyword evidence="5" id="KW-0418">Kinase</keyword>
<dbReference type="Proteomes" id="UP000557307">
    <property type="component" value="Unassembled WGS sequence"/>
</dbReference>
<feature type="domain" description="PAS" evidence="6">
    <location>
        <begin position="156"/>
        <end position="197"/>
    </location>
</feature>
<dbReference type="SMART" id="SM00065">
    <property type="entry name" value="GAF"/>
    <property type="match status" value="1"/>
</dbReference>
<feature type="domain" description="PAC" evidence="7">
    <location>
        <begin position="778"/>
        <end position="830"/>
    </location>
</feature>
<dbReference type="AlphaFoldDB" id="A0A840TP84"/>
<dbReference type="InterPro" id="IPR000700">
    <property type="entry name" value="PAS-assoc_C"/>
</dbReference>
<comment type="catalytic activity">
    <reaction evidence="1">
        <text>ATP + protein L-histidine = ADP + protein N-phospho-L-histidine.</text>
        <dbReference type="EC" id="2.7.13.3"/>
    </reaction>
</comment>
<dbReference type="EMBL" id="JACHGF010000002">
    <property type="protein sequence ID" value="MBB5283033.1"/>
    <property type="molecule type" value="Genomic_DNA"/>
</dbReference>
<dbReference type="SUPFAM" id="SSF47384">
    <property type="entry name" value="Homodimeric domain of signal transducing histidine kinase"/>
    <property type="match status" value="1"/>
</dbReference>
<feature type="domain" description="PAS" evidence="6">
    <location>
        <begin position="946"/>
        <end position="1019"/>
    </location>
</feature>
<dbReference type="InterPro" id="IPR013655">
    <property type="entry name" value="PAS_fold_3"/>
</dbReference>
<evidence type="ECO:0000256" key="2">
    <source>
        <dbReference type="ARBA" id="ARBA00012438"/>
    </source>
</evidence>
<feature type="domain" description="PAC" evidence="7">
    <location>
        <begin position="468"/>
        <end position="520"/>
    </location>
</feature>
<feature type="domain" description="PAS" evidence="6">
    <location>
        <begin position="824"/>
        <end position="866"/>
    </location>
</feature>
<dbReference type="Gene3D" id="3.30.450.20">
    <property type="entry name" value="PAS domain"/>
    <property type="match status" value="8"/>
</dbReference>
<keyword evidence="9" id="KW-1185">Reference proteome</keyword>
<evidence type="ECO:0000256" key="4">
    <source>
        <dbReference type="ARBA" id="ARBA00022679"/>
    </source>
</evidence>
<feature type="domain" description="PAS" evidence="6">
    <location>
        <begin position="267"/>
        <end position="338"/>
    </location>
</feature>
<evidence type="ECO:0000256" key="1">
    <source>
        <dbReference type="ARBA" id="ARBA00000085"/>
    </source>
</evidence>
<evidence type="ECO:0000256" key="5">
    <source>
        <dbReference type="ARBA" id="ARBA00022777"/>
    </source>
</evidence>
<feature type="domain" description="PAC" evidence="7">
    <location>
        <begin position="1146"/>
        <end position="1198"/>
    </location>
</feature>
<dbReference type="InterPro" id="IPR003018">
    <property type="entry name" value="GAF"/>
</dbReference>
<dbReference type="InterPro" id="IPR000014">
    <property type="entry name" value="PAS"/>
</dbReference>
<dbReference type="InterPro" id="IPR029016">
    <property type="entry name" value="GAF-like_dom_sf"/>
</dbReference>
<reference evidence="8 9" key="1">
    <citation type="submission" date="2020-08" db="EMBL/GenBank/DDBJ databases">
        <title>Genomic Encyclopedia of Type Strains, Phase IV (KMG-IV): sequencing the most valuable type-strain genomes for metagenomic binning, comparative biology and taxonomic classification.</title>
        <authorList>
            <person name="Goeker M."/>
        </authorList>
    </citation>
    <scope>NUCLEOTIDE SEQUENCE [LARGE SCALE GENOMIC DNA]</scope>
    <source>
        <strain evidence="8 9">DSM 105074</strain>
    </source>
</reference>
<proteinExistence type="predicted"/>
<accession>A0A840TP84</accession>
<dbReference type="CDD" id="cd00130">
    <property type="entry name" value="PAS"/>
    <property type="match status" value="6"/>
</dbReference>
<evidence type="ECO:0000256" key="3">
    <source>
        <dbReference type="ARBA" id="ARBA00022553"/>
    </source>
</evidence>
<dbReference type="SUPFAM" id="SSF55781">
    <property type="entry name" value="GAF domain-like"/>
    <property type="match status" value="1"/>
</dbReference>
<dbReference type="PROSITE" id="PS50113">
    <property type="entry name" value="PAC"/>
    <property type="match status" value="4"/>
</dbReference>
<protein>
    <recommendedName>
        <fullName evidence="2">histidine kinase</fullName>
        <ecNumber evidence="2">2.7.13.3</ecNumber>
    </recommendedName>
</protein>
<evidence type="ECO:0000259" key="6">
    <source>
        <dbReference type="PROSITE" id="PS50112"/>
    </source>
</evidence>
<dbReference type="SMART" id="SM00086">
    <property type="entry name" value="PAC"/>
    <property type="match status" value="7"/>
</dbReference>
<dbReference type="PANTHER" id="PTHR43304:SF1">
    <property type="entry name" value="PAC DOMAIN-CONTAINING PROTEIN"/>
    <property type="match status" value="1"/>
</dbReference>
<dbReference type="NCBIfam" id="TIGR00229">
    <property type="entry name" value="sensory_box"/>
    <property type="match status" value="6"/>
</dbReference>
<dbReference type="EC" id="2.7.13.3" evidence="2"/>
<dbReference type="Gene3D" id="2.10.70.100">
    <property type="match status" value="1"/>
</dbReference>
<feature type="domain" description="PAS" evidence="6">
    <location>
        <begin position="1071"/>
        <end position="1141"/>
    </location>
</feature>